<gene>
    <name evidence="1" type="ORF">GBF38_007183</name>
</gene>
<sequence>MATLKKAEHTAVNGPDREFSAQEDTAGEQSYRTADRRHVEALLDFSEEDFLKELEPYEDHCYSGWDEAVQGWARVAPLSCILLTPKTEAYKKPKNKECEKQTSLSVVDPTIPPADISTNNAENRCESHVGPRDSMKKSMVLNQHLGFWNNAAVAALQRDVLDAMQKTSSALLEEKIEEEATLRVTPLQSRPTKPQKHSHRPSNSVVPIKNFTFLPPIKSPHLSPQRVSGQLFSGKKFPEGETIEEQCFMFDKMSSTRGKKADSASNPEPPSSSAGLTSKLTCQHNPHLFSSVSVSIPKRYQVPLSSKRDPALRTNFPMGKNITQDLYPSPAAGAQARLRPSKAVCCQAV</sequence>
<dbReference type="EMBL" id="CM024795">
    <property type="protein sequence ID" value="KAG8001497.1"/>
    <property type="molecule type" value="Genomic_DNA"/>
</dbReference>
<evidence type="ECO:0000313" key="1">
    <source>
        <dbReference type="EMBL" id="KAG8001497.1"/>
    </source>
</evidence>
<organism evidence="1 2">
    <name type="scientific">Nibea albiflora</name>
    <name type="common">Yellow drum</name>
    <name type="synonym">Corvina albiflora</name>
    <dbReference type="NCBI Taxonomy" id="240163"/>
    <lineage>
        <taxon>Eukaryota</taxon>
        <taxon>Metazoa</taxon>
        <taxon>Chordata</taxon>
        <taxon>Craniata</taxon>
        <taxon>Vertebrata</taxon>
        <taxon>Euteleostomi</taxon>
        <taxon>Actinopterygii</taxon>
        <taxon>Neopterygii</taxon>
        <taxon>Teleostei</taxon>
        <taxon>Neoteleostei</taxon>
        <taxon>Acanthomorphata</taxon>
        <taxon>Eupercaria</taxon>
        <taxon>Sciaenidae</taxon>
        <taxon>Nibea</taxon>
    </lineage>
</organism>
<dbReference type="Proteomes" id="UP000805704">
    <property type="component" value="Chromosome 7"/>
</dbReference>
<name>A0ACB7EI90_NIBAL</name>
<accession>A0ACB7EI90</accession>
<evidence type="ECO:0000313" key="2">
    <source>
        <dbReference type="Proteomes" id="UP000805704"/>
    </source>
</evidence>
<protein>
    <submittedName>
        <fullName evidence="1">Uncharacterized protein</fullName>
    </submittedName>
</protein>
<keyword evidence="2" id="KW-1185">Reference proteome</keyword>
<comment type="caution">
    <text evidence="1">The sequence shown here is derived from an EMBL/GenBank/DDBJ whole genome shotgun (WGS) entry which is preliminary data.</text>
</comment>
<reference evidence="1" key="1">
    <citation type="submission" date="2020-04" db="EMBL/GenBank/DDBJ databases">
        <title>A chromosome-scale assembly and high-density genetic map of the yellow drum (Nibea albiflora) genome.</title>
        <authorList>
            <person name="Xu D."/>
            <person name="Zhang W."/>
            <person name="Chen R."/>
            <person name="Tan P."/>
            <person name="Wang L."/>
            <person name="Song H."/>
            <person name="Tian L."/>
            <person name="Zhu Q."/>
            <person name="Wang B."/>
        </authorList>
    </citation>
    <scope>NUCLEOTIDE SEQUENCE</scope>
    <source>
        <strain evidence="1">ZJHYS-2018</strain>
    </source>
</reference>
<proteinExistence type="predicted"/>